<dbReference type="InterPro" id="IPR018060">
    <property type="entry name" value="HTH_AraC"/>
</dbReference>
<keyword evidence="1" id="KW-0805">Transcription regulation</keyword>
<proteinExistence type="predicted"/>
<reference evidence="5" key="1">
    <citation type="journal article" date="2019" name="Int. J. Syst. Evol. Microbiol.">
        <title>The Global Catalogue of Microorganisms (GCM) 10K type strain sequencing project: providing services to taxonomists for standard genome sequencing and annotation.</title>
        <authorList>
            <consortium name="The Broad Institute Genomics Platform"/>
            <consortium name="The Broad Institute Genome Sequencing Center for Infectious Disease"/>
            <person name="Wu L."/>
            <person name="Ma J."/>
        </authorList>
    </citation>
    <scope>NUCLEOTIDE SEQUENCE [LARGE SCALE GENOMIC DNA]</scope>
    <source>
        <strain evidence="5">KCTC 42087</strain>
    </source>
</reference>
<dbReference type="Gene3D" id="3.40.50.880">
    <property type="match status" value="1"/>
</dbReference>
<dbReference type="InterPro" id="IPR052158">
    <property type="entry name" value="INH-QAR"/>
</dbReference>
<dbReference type="PANTHER" id="PTHR43130">
    <property type="entry name" value="ARAC-FAMILY TRANSCRIPTIONAL REGULATOR"/>
    <property type="match status" value="1"/>
</dbReference>
<name>A0ABW1A6W1_9ACTN</name>
<dbReference type="InterPro" id="IPR002818">
    <property type="entry name" value="DJ-1/PfpI"/>
</dbReference>
<dbReference type="SMART" id="SM00342">
    <property type="entry name" value="HTH_ARAC"/>
    <property type="match status" value="1"/>
</dbReference>
<organism evidence="4 5">
    <name type="scientific">Actinomadura rugatobispora</name>
    <dbReference type="NCBI Taxonomy" id="1994"/>
    <lineage>
        <taxon>Bacteria</taxon>
        <taxon>Bacillati</taxon>
        <taxon>Actinomycetota</taxon>
        <taxon>Actinomycetes</taxon>
        <taxon>Streptosporangiales</taxon>
        <taxon>Thermomonosporaceae</taxon>
        <taxon>Actinomadura</taxon>
    </lineage>
</organism>
<dbReference type="EMBL" id="JBHSON010000037">
    <property type="protein sequence ID" value="MFC5748980.1"/>
    <property type="molecule type" value="Genomic_DNA"/>
</dbReference>
<dbReference type="RefSeq" id="WP_378284682.1">
    <property type="nucleotide sequence ID" value="NZ_JBHSON010000037.1"/>
</dbReference>
<dbReference type="Gene3D" id="1.10.10.60">
    <property type="entry name" value="Homeodomain-like"/>
    <property type="match status" value="1"/>
</dbReference>
<evidence type="ECO:0000313" key="5">
    <source>
        <dbReference type="Proteomes" id="UP001596074"/>
    </source>
</evidence>
<dbReference type="Pfam" id="PF01965">
    <property type="entry name" value="DJ-1_PfpI"/>
    <property type="match status" value="1"/>
</dbReference>
<dbReference type="PROSITE" id="PS01124">
    <property type="entry name" value="HTH_ARAC_FAMILY_2"/>
    <property type="match status" value="1"/>
</dbReference>
<evidence type="ECO:0000256" key="1">
    <source>
        <dbReference type="ARBA" id="ARBA00023015"/>
    </source>
</evidence>
<protein>
    <submittedName>
        <fullName evidence="4">GlxA family transcriptional regulator</fullName>
    </submittedName>
</protein>
<dbReference type="SUPFAM" id="SSF52317">
    <property type="entry name" value="Class I glutamine amidotransferase-like"/>
    <property type="match status" value="1"/>
</dbReference>
<dbReference type="Proteomes" id="UP001596074">
    <property type="component" value="Unassembled WGS sequence"/>
</dbReference>
<gene>
    <name evidence="4" type="ORF">ACFPZN_25475</name>
</gene>
<dbReference type="InterPro" id="IPR009057">
    <property type="entry name" value="Homeodomain-like_sf"/>
</dbReference>
<dbReference type="Pfam" id="PF12833">
    <property type="entry name" value="HTH_18"/>
    <property type="match status" value="1"/>
</dbReference>
<accession>A0ABW1A6W1</accession>
<keyword evidence="2" id="KW-0804">Transcription</keyword>
<dbReference type="SUPFAM" id="SSF46689">
    <property type="entry name" value="Homeodomain-like"/>
    <property type="match status" value="2"/>
</dbReference>
<comment type="caution">
    <text evidence="4">The sequence shown here is derived from an EMBL/GenBank/DDBJ whole genome shotgun (WGS) entry which is preliminary data.</text>
</comment>
<dbReference type="InterPro" id="IPR029062">
    <property type="entry name" value="Class_I_gatase-like"/>
</dbReference>
<sequence>MTHRVAVLLVPPVVPFDTTIPGLVLGSARDAGGRPCYEVRTCTPVPGPVASDSDVEILVRHGLEVLDEADTIVVPGTYSREETDPRVFEALRRAAGEGRRLVSICTGAFMLGMAGILDGRRVTTYWRRSEEFARRFPAVEFDPRVLFVDDGRVLTSAGLAAGIDLCLHIIRSDFGAAVANDVARLVVMAPVRQGGQAQFIAAPVSSGNGTASLSVTREWALRHLDRSLTLADLAGHARVSVRTLTRRFGAETGMAPLQWLLHARVERAKELLESTALPVGEVARLSGLGSADSLRAHLVRRAGLTPTAYRAAFAADPPRG</sequence>
<feature type="domain" description="HTH araC/xylS-type" evidence="3">
    <location>
        <begin position="214"/>
        <end position="312"/>
    </location>
</feature>
<evidence type="ECO:0000259" key="3">
    <source>
        <dbReference type="PROSITE" id="PS01124"/>
    </source>
</evidence>
<evidence type="ECO:0000313" key="4">
    <source>
        <dbReference type="EMBL" id="MFC5748980.1"/>
    </source>
</evidence>
<dbReference type="PANTHER" id="PTHR43130:SF3">
    <property type="entry name" value="HTH-TYPE TRANSCRIPTIONAL REGULATOR RV1931C"/>
    <property type="match status" value="1"/>
</dbReference>
<keyword evidence="5" id="KW-1185">Reference proteome</keyword>
<dbReference type="CDD" id="cd03137">
    <property type="entry name" value="GATase1_AraC_1"/>
    <property type="match status" value="1"/>
</dbReference>
<evidence type="ECO:0000256" key="2">
    <source>
        <dbReference type="ARBA" id="ARBA00023163"/>
    </source>
</evidence>